<comment type="subcellular location">
    <subcellularLocation>
        <location evidence="1">Membrane</location>
        <topology evidence="1">Multi-pass membrane protein</topology>
    </subcellularLocation>
</comment>
<dbReference type="GO" id="GO:0016020">
    <property type="term" value="C:membrane"/>
    <property type="evidence" value="ECO:0007669"/>
    <property type="project" value="UniProtKB-SubCell"/>
</dbReference>
<comment type="caution">
    <text evidence="7">The sequence shown here is derived from an EMBL/GenBank/DDBJ whole genome shotgun (WGS) entry which is preliminary data.</text>
</comment>
<dbReference type="Proteomes" id="UP000293854">
    <property type="component" value="Unassembled WGS sequence"/>
</dbReference>
<dbReference type="EMBL" id="RQTE01000087">
    <property type="protein sequence ID" value="RZI02768.1"/>
    <property type="molecule type" value="Genomic_DNA"/>
</dbReference>
<keyword evidence="3 5" id="KW-1133">Transmembrane helix</keyword>
<dbReference type="Pfam" id="PF07291">
    <property type="entry name" value="MauE"/>
    <property type="match status" value="1"/>
</dbReference>
<name>A0A4Q7CQ32_9STAP</name>
<organism evidence="7 8">
    <name type="scientific">Staphylococcus condimenti</name>
    <dbReference type="NCBI Taxonomy" id="70255"/>
    <lineage>
        <taxon>Bacteria</taxon>
        <taxon>Bacillati</taxon>
        <taxon>Bacillota</taxon>
        <taxon>Bacilli</taxon>
        <taxon>Bacillales</taxon>
        <taxon>Staphylococcaceae</taxon>
        <taxon>Staphylococcus</taxon>
    </lineage>
</organism>
<evidence type="ECO:0000256" key="2">
    <source>
        <dbReference type="ARBA" id="ARBA00022692"/>
    </source>
</evidence>
<dbReference type="PANTHER" id="PTHR36974">
    <property type="entry name" value="MEMBRANE PROTEIN-RELATED"/>
    <property type="match status" value="1"/>
</dbReference>
<evidence type="ECO:0000256" key="1">
    <source>
        <dbReference type="ARBA" id="ARBA00004141"/>
    </source>
</evidence>
<dbReference type="GO" id="GO:0030416">
    <property type="term" value="P:methylamine metabolic process"/>
    <property type="evidence" value="ECO:0007669"/>
    <property type="project" value="InterPro"/>
</dbReference>
<evidence type="ECO:0000256" key="4">
    <source>
        <dbReference type="ARBA" id="ARBA00023136"/>
    </source>
</evidence>
<evidence type="ECO:0000256" key="5">
    <source>
        <dbReference type="SAM" id="Phobius"/>
    </source>
</evidence>
<keyword evidence="2 5" id="KW-0812">Transmembrane</keyword>
<dbReference type="AlphaFoldDB" id="A0A4Q7CQ32"/>
<keyword evidence="4 5" id="KW-0472">Membrane</keyword>
<feature type="domain" description="Methylamine utilisation protein MauE" evidence="6">
    <location>
        <begin position="4"/>
        <end position="82"/>
    </location>
</feature>
<dbReference type="PANTHER" id="PTHR36974:SF1">
    <property type="entry name" value="DOXX FAMILY MEMBRANE PROTEIN"/>
    <property type="match status" value="1"/>
</dbReference>
<dbReference type="InterPro" id="IPR009908">
    <property type="entry name" value="Methylamine_util_MauE"/>
</dbReference>
<proteinExistence type="predicted"/>
<evidence type="ECO:0000259" key="6">
    <source>
        <dbReference type="Pfam" id="PF07291"/>
    </source>
</evidence>
<evidence type="ECO:0000313" key="7">
    <source>
        <dbReference type="EMBL" id="RZI02768.1"/>
    </source>
</evidence>
<evidence type="ECO:0000256" key="3">
    <source>
        <dbReference type="ARBA" id="ARBA00022989"/>
    </source>
</evidence>
<protein>
    <submittedName>
        <fullName evidence="7">DoxX family membrane protein</fullName>
    </submittedName>
</protein>
<reference evidence="7 8" key="1">
    <citation type="submission" date="2018-11" db="EMBL/GenBank/DDBJ databases">
        <title>Genomic profiling of Staphylococcus species from a Poultry farm system in KwaZulu-Natal, South Africa.</title>
        <authorList>
            <person name="Amoako D.G."/>
            <person name="Somboro A.M."/>
            <person name="Abia A.L.K."/>
            <person name="Bester L.A."/>
            <person name="Essack S.Y."/>
        </authorList>
    </citation>
    <scope>NUCLEOTIDE SEQUENCE [LARGE SCALE GENOMIC DNA]</scope>
    <source>
        <strain evidence="7 8">SA11</strain>
    </source>
</reference>
<dbReference type="RefSeq" id="WP_130135438.1">
    <property type="nucleotide sequence ID" value="NZ_RQTE01000087.1"/>
</dbReference>
<gene>
    <name evidence="7" type="ORF">EIG99_05345</name>
</gene>
<accession>A0A4Q7CQ32</accession>
<feature type="transmembrane region" description="Helical" evidence="5">
    <location>
        <begin position="40"/>
        <end position="58"/>
    </location>
</feature>
<sequence>MKTFLRLLIGGLFGAAGILHFLRPEGFTRIVPKYLPLRKTAVYVTGIFEIIFGILLFWKRPCKWTKCAINAFLLAVFPANIYMARKKLPLGDQEVPKWGLYARLPLQFVLMSLVKKL</sequence>
<evidence type="ECO:0000313" key="8">
    <source>
        <dbReference type="Proteomes" id="UP000293854"/>
    </source>
</evidence>